<dbReference type="SUPFAM" id="SSF50331">
    <property type="entry name" value="MOP-like"/>
    <property type="match status" value="1"/>
</dbReference>
<dbReference type="Gene3D" id="2.40.50.100">
    <property type="match status" value="1"/>
</dbReference>
<sequence>MDEHEMSQPIVSLAGVTKAFGPFTALHDTNLQLNAGEFVTLLGPSGCGKTTTLRLIGGFEFATAGTISIEGRDVTALPPYRRPVNTVFQDYALFPHMTVEENVAYGLTVRGGAVSKQDRASRVRDALALVGLSAYGARLPGALSGGQRQRVAMARAIVKQPRVLLLDEPLSALDVKLRETMQIELKRLHRELGITFLMVTHDQNEALALSDRIVVMSQGRIVQVGAPTDLYDNPGSAYIADFIGASNLLDATFQSASDGVDVFRLGDGSLLRKARRGRETSAGLREGARVRLGIRPEHVHLAPVEGGNEIQARLAGSLFLGDRLRLELFPARSERPFFVDLHRNASSRRAPEAGETIKLYVGAEDVMCFAEPEQ</sequence>
<dbReference type="Gene3D" id="3.40.50.300">
    <property type="entry name" value="P-loop containing nucleotide triphosphate hydrolases"/>
    <property type="match status" value="1"/>
</dbReference>
<keyword evidence="7" id="KW-1185">Reference proteome</keyword>
<comment type="similarity">
    <text evidence="1">Belongs to the ABC transporter superfamily.</text>
</comment>
<dbReference type="SUPFAM" id="SSF52540">
    <property type="entry name" value="P-loop containing nucleoside triphosphate hydrolases"/>
    <property type="match status" value="1"/>
</dbReference>
<name>A0ABR5H6B5_9HYPH</name>
<evidence type="ECO:0000256" key="2">
    <source>
        <dbReference type="ARBA" id="ARBA00022448"/>
    </source>
</evidence>
<dbReference type="Proteomes" id="UP000036471">
    <property type="component" value="Unassembled WGS sequence"/>
</dbReference>
<evidence type="ECO:0000259" key="5">
    <source>
        <dbReference type="PROSITE" id="PS50893"/>
    </source>
</evidence>
<dbReference type="Pfam" id="PF00005">
    <property type="entry name" value="ABC_tran"/>
    <property type="match status" value="1"/>
</dbReference>
<dbReference type="PROSITE" id="PS00211">
    <property type="entry name" value="ABC_TRANSPORTER_1"/>
    <property type="match status" value="1"/>
</dbReference>
<dbReference type="PANTHER" id="PTHR42781">
    <property type="entry name" value="SPERMIDINE/PUTRESCINE IMPORT ATP-BINDING PROTEIN POTA"/>
    <property type="match status" value="1"/>
</dbReference>
<feature type="domain" description="ABC transporter" evidence="5">
    <location>
        <begin position="11"/>
        <end position="243"/>
    </location>
</feature>
<dbReference type="InterPro" id="IPR003439">
    <property type="entry name" value="ABC_transporter-like_ATP-bd"/>
</dbReference>
<protein>
    <submittedName>
        <fullName evidence="6">Spermidine/putrescine ABC transporter ATPase</fullName>
    </submittedName>
</protein>
<evidence type="ECO:0000256" key="4">
    <source>
        <dbReference type="ARBA" id="ARBA00022840"/>
    </source>
</evidence>
<accession>A0ABR5H6B5</accession>
<gene>
    <name evidence="6" type="ORF">QR79_19030</name>
</gene>
<dbReference type="InterPro" id="IPR027417">
    <property type="entry name" value="P-loop_NTPase"/>
</dbReference>
<evidence type="ECO:0000313" key="7">
    <source>
        <dbReference type="Proteomes" id="UP000036471"/>
    </source>
</evidence>
<dbReference type="Pfam" id="PF08402">
    <property type="entry name" value="TOBE_2"/>
    <property type="match status" value="1"/>
</dbReference>
<evidence type="ECO:0000256" key="1">
    <source>
        <dbReference type="ARBA" id="ARBA00005417"/>
    </source>
</evidence>
<proteinExistence type="inferred from homology"/>
<organism evidence="6 7">
    <name type="scientific">Methylobacterium indicum</name>
    <dbReference type="NCBI Taxonomy" id="1775910"/>
    <lineage>
        <taxon>Bacteria</taxon>
        <taxon>Pseudomonadati</taxon>
        <taxon>Pseudomonadota</taxon>
        <taxon>Alphaproteobacteria</taxon>
        <taxon>Hyphomicrobiales</taxon>
        <taxon>Methylobacteriaceae</taxon>
        <taxon>Methylobacterium</taxon>
    </lineage>
</organism>
<evidence type="ECO:0000313" key="6">
    <source>
        <dbReference type="EMBL" id="KMO19854.1"/>
    </source>
</evidence>
<keyword evidence="2" id="KW-0813">Transport</keyword>
<evidence type="ECO:0000256" key="3">
    <source>
        <dbReference type="ARBA" id="ARBA00022741"/>
    </source>
</evidence>
<dbReference type="PROSITE" id="PS50893">
    <property type="entry name" value="ABC_TRANSPORTER_2"/>
    <property type="match status" value="1"/>
</dbReference>
<dbReference type="SMART" id="SM00382">
    <property type="entry name" value="AAA"/>
    <property type="match status" value="1"/>
</dbReference>
<reference evidence="6 7" key="1">
    <citation type="submission" date="2014-11" db="EMBL/GenBank/DDBJ databases">
        <title>Comparative genomics of Methylobacterium species.</title>
        <authorList>
            <person name="Chaudhry V."/>
            <person name="Patil P.B."/>
        </authorList>
    </citation>
    <scope>NUCLEOTIDE SEQUENCE [LARGE SCALE GENOMIC DNA]</scope>
    <source>
        <strain evidence="6 7">SE3.6</strain>
    </source>
</reference>
<dbReference type="InterPro" id="IPR003593">
    <property type="entry name" value="AAA+_ATPase"/>
</dbReference>
<dbReference type="InterPro" id="IPR008995">
    <property type="entry name" value="Mo/tungstate-bd_C_term_dom"/>
</dbReference>
<dbReference type="EMBL" id="JTHG01000181">
    <property type="protein sequence ID" value="KMO19854.1"/>
    <property type="molecule type" value="Genomic_DNA"/>
</dbReference>
<dbReference type="PANTHER" id="PTHR42781:SF4">
    <property type="entry name" value="SPERMIDINE_PUTRESCINE IMPORT ATP-BINDING PROTEIN POTA"/>
    <property type="match status" value="1"/>
</dbReference>
<dbReference type="InterPro" id="IPR017871">
    <property type="entry name" value="ABC_transporter-like_CS"/>
</dbReference>
<dbReference type="InterPro" id="IPR050093">
    <property type="entry name" value="ABC_SmlMolc_Importer"/>
</dbReference>
<keyword evidence="4" id="KW-0067">ATP-binding</keyword>
<comment type="caution">
    <text evidence="6">The sequence shown here is derived from an EMBL/GenBank/DDBJ whole genome shotgun (WGS) entry which is preliminary data.</text>
</comment>
<keyword evidence="3" id="KW-0547">Nucleotide-binding</keyword>
<dbReference type="InterPro" id="IPR013611">
    <property type="entry name" value="Transp-assoc_OB_typ2"/>
</dbReference>